<dbReference type="InterPro" id="IPR002921">
    <property type="entry name" value="Fungal_lipase-type"/>
</dbReference>
<dbReference type="AlphaFoldDB" id="A0A2S8Q273"/>
<accession>A0A2S8Q273</accession>
<dbReference type="RefSeq" id="WP_046396822.1">
    <property type="nucleotide sequence ID" value="NZ_CAWNTA010000075.1"/>
</dbReference>
<dbReference type="GO" id="GO:0006629">
    <property type="term" value="P:lipid metabolic process"/>
    <property type="evidence" value="ECO:0007669"/>
    <property type="project" value="InterPro"/>
</dbReference>
<dbReference type="PANTHER" id="PTHR45856">
    <property type="entry name" value="ALPHA/BETA-HYDROLASES SUPERFAMILY PROTEIN"/>
    <property type="match status" value="1"/>
</dbReference>
<dbReference type="Pfam" id="PF01764">
    <property type="entry name" value="Lipase_3"/>
    <property type="match status" value="1"/>
</dbReference>
<keyword evidence="3" id="KW-1185">Reference proteome</keyword>
<feature type="domain" description="Fungal lipase-type" evidence="1">
    <location>
        <begin position="96"/>
        <end position="255"/>
    </location>
</feature>
<protein>
    <submittedName>
        <fullName evidence="2">Lipase family protein</fullName>
    </submittedName>
</protein>
<dbReference type="InterPro" id="IPR051218">
    <property type="entry name" value="Sec_MonoDiacylglyc_Lipase"/>
</dbReference>
<proteinExistence type="predicted"/>
<reference evidence="2 3" key="1">
    <citation type="submission" date="2018-02" db="EMBL/GenBank/DDBJ databases">
        <title>Five New Genomes of Indian Photorhabdus Isolates TSA.</title>
        <authorList>
            <person name="Dubay B."/>
            <person name="Somvanshi V.S."/>
        </authorList>
    </citation>
    <scope>NUCLEOTIDE SEQUENCE [LARGE SCALE GENOMIC DNA]</scope>
    <source>
        <strain evidence="2 3">H1</strain>
    </source>
</reference>
<evidence type="ECO:0000259" key="1">
    <source>
        <dbReference type="Pfam" id="PF01764"/>
    </source>
</evidence>
<dbReference type="Gene3D" id="3.40.50.1820">
    <property type="entry name" value="alpha/beta hydrolase"/>
    <property type="match status" value="1"/>
</dbReference>
<dbReference type="EMBL" id="PUWT01000026">
    <property type="protein sequence ID" value="PQQ25995.1"/>
    <property type="molecule type" value="Genomic_DNA"/>
</dbReference>
<sequence length="370" mass="40897">MTISLEDQKINLALGFIINSGSIITNQPEPAIVSENIKKSLASSKATANRFSIVWGPAVFRVGSVDVNKKKSVSDKKDDHVLFIVKDLNNPNDYRIVIRGSWSAVNWFDENFNVGTTENWSIWDSKAPKEAKISKGTHITLDYTVNQIKSNNPPGYGESLVEAIDKIALEEGVHNITLTGHSLGGVMASTLGLYLKRRYIDKGNNNIRIHVSSFAAPTAGNDVFAAYSESVFNGTLLSSYKSHFLRVHNRKDIVTLAWSVKGLEEIKVLYPISTLIVNGFISVVKDKNYTQLTPDLAFTAPDLKPSQGLIEKLVSQHIDAYAKEYGMSFTVVNDRSNPPTNYDIVVINDGQSRNIKNFLSSIIQDEGNIC</sequence>
<dbReference type="PANTHER" id="PTHR45856:SF24">
    <property type="entry name" value="FUNGAL LIPASE-LIKE DOMAIN-CONTAINING PROTEIN"/>
    <property type="match status" value="1"/>
</dbReference>
<dbReference type="SUPFAM" id="SSF53474">
    <property type="entry name" value="alpha/beta-Hydrolases"/>
    <property type="match status" value="1"/>
</dbReference>
<dbReference type="InterPro" id="IPR029058">
    <property type="entry name" value="AB_hydrolase_fold"/>
</dbReference>
<gene>
    <name evidence="2" type="ORF">C6H66_10780</name>
</gene>
<name>A0A2S8Q273_9GAMM</name>
<dbReference type="Proteomes" id="UP000239550">
    <property type="component" value="Unassembled WGS sequence"/>
</dbReference>
<evidence type="ECO:0000313" key="2">
    <source>
        <dbReference type="EMBL" id="PQQ25995.1"/>
    </source>
</evidence>
<comment type="caution">
    <text evidence="2">The sequence shown here is derived from an EMBL/GenBank/DDBJ whole genome shotgun (WGS) entry which is preliminary data.</text>
</comment>
<organism evidence="2 3">
    <name type="scientific">Photorhabdus hindustanensis</name>
    <dbReference type="NCBI Taxonomy" id="2918802"/>
    <lineage>
        <taxon>Bacteria</taxon>
        <taxon>Pseudomonadati</taxon>
        <taxon>Pseudomonadota</taxon>
        <taxon>Gammaproteobacteria</taxon>
        <taxon>Enterobacterales</taxon>
        <taxon>Morganellaceae</taxon>
        <taxon>Photorhabdus</taxon>
    </lineage>
</organism>
<dbReference type="CDD" id="cd00519">
    <property type="entry name" value="Lipase_3"/>
    <property type="match status" value="1"/>
</dbReference>
<evidence type="ECO:0000313" key="3">
    <source>
        <dbReference type="Proteomes" id="UP000239550"/>
    </source>
</evidence>